<sequence length="223" mass="24714">MGVWFSLVARDTDVVRSTIGEDVQPAEISNIWASLHKIGLLVDQTGVLILLAYLWQLIRLGLDVAEGDLTAFLIHFTNRYLDGDETPEAISSFSPGSTNTPSIITTSRLKRIAMFSGNKIFRAVAVKCEEAAIEVNTIMHKRKAAKKTNPAAKANILKEEDDEMAAAQQKYENVVHIDRYKVAPPTVPHEVHDLLQPPSQPKIFADPDKPNDFKLGTSMGYML</sequence>
<organism evidence="1 2">
    <name type="scientific">Lasiodiplodia hormozganensis</name>
    <dbReference type="NCBI Taxonomy" id="869390"/>
    <lineage>
        <taxon>Eukaryota</taxon>
        <taxon>Fungi</taxon>
        <taxon>Dikarya</taxon>
        <taxon>Ascomycota</taxon>
        <taxon>Pezizomycotina</taxon>
        <taxon>Dothideomycetes</taxon>
        <taxon>Dothideomycetes incertae sedis</taxon>
        <taxon>Botryosphaeriales</taxon>
        <taxon>Botryosphaeriaceae</taxon>
        <taxon>Lasiodiplodia</taxon>
    </lineage>
</organism>
<accession>A0AA39XYV2</accession>
<gene>
    <name evidence="1" type="ORF">DIS24_g8649</name>
</gene>
<name>A0AA39XYV2_9PEZI</name>
<reference evidence="1" key="1">
    <citation type="submission" date="2023-06" db="EMBL/GenBank/DDBJ databases">
        <title>Multi-omics analyses reveal the molecular pathogenesis toolkit of Lasiodiplodia hormozganensis, a cross-kingdom pathogen.</title>
        <authorList>
            <person name="Felix C."/>
            <person name="Meneses R."/>
            <person name="Goncalves M.F.M."/>
            <person name="Tilleman L."/>
            <person name="Duarte A.S."/>
            <person name="Jorrin-Novo J.V."/>
            <person name="Van De Peer Y."/>
            <person name="Deforce D."/>
            <person name="Van Nieuwerburgh F."/>
            <person name="Esteves A.C."/>
            <person name="Alves A."/>
        </authorList>
    </citation>
    <scope>NUCLEOTIDE SEQUENCE</scope>
    <source>
        <strain evidence="1">CBS 339.90</strain>
    </source>
</reference>
<dbReference type="Proteomes" id="UP001175001">
    <property type="component" value="Unassembled WGS sequence"/>
</dbReference>
<proteinExistence type="predicted"/>
<protein>
    <submittedName>
        <fullName evidence="1">Uncharacterized protein</fullName>
    </submittedName>
</protein>
<comment type="caution">
    <text evidence="1">The sequence shown here is derived from an EMBL/GenBank/DDBJ whole genome shotgun (WGS) entry which is preliminary data.</text>
</comment>
<evidence type="ECO:0000313" key="2">
    <source>
        <dbReference type="Proteomes" id="UP001175001"/>
    </source>
</evidence>
<dbReference type="EMBL" id="JAUJDW010000066">
    <property type="protein sequence ID" value="KAK0642839.1"/>
    <property type="molecule type" value="Genomic_DNA"/>
</dbReference>
<keyword evidence="2" id="KW-1185">Reference proteome</keyword>
<dbReference type="AlphaFoldDB" id="A0AA39XYV2"/>
<evidence type="ECO:0000313" key="1">
    <source>
        <dbReference type="EMBL" id="KAK0642839.1"/>
    </source>
</evidence>